<dbReference type="OrthoDB" id="9815778at2"/>
<dbReference type="InterPro" id="IPR000064">
    <property type="entry name" value="NLP_P60_dom"/>
</dbReference>
<sequence>MQKQKQVYTAVQQALADPSSVSLDASGFVQYIFGKAGVQLPRTIAEQAQVGTMIARSQLETGDLVFYNLYGQNGTATFDGIYIGNQQFAAVTSHGLMTVNMNDSYWSNKFLYGRRVL</sequence>
<dbReference type="EMBL" id="CP080467">
    <property type="protein sequence ID" value="UNO48536.1"/>
    <property type="molecule type" value="Genomic_DNA"/>
</dbReference>
<dbReference type="InterPro" id="IPR038765">
    <property type="entry name" value="Papain-like_cys_pep_sf"/>
</dbReference>
<organism evidence="6 7">
    <name type="scientific">Alicyclobacillus acidoterrestris (strain ATCC 49025 / DSM 3922 / CIP 106132 / NCIMB 13137 / GD3B)</name>
    <dbReference type="NCBI Taxonomy" id="1356854"/>
    <lineage>
        <taxon>Bacteria</taxon>
        <taxon>Bacillati</taxon>
        <taxon>Bacillota</taxon>
        <taxon>Bacilli</taxon>
        <taxon>Bacillales</taxon>
        <taxon>Alicyclobacillaceae</taxon>
        <taxon>Alicyclobacillus</taxon>
    </lineage>
</organism>
<dbReference type="GO" id="GO:0008234">
    <property type="term" value="F:cysteine-type peptidase activity"/>
    <property type="evidence" value="ECO:0007669"/>
    <property type="project" value="UniProtKB-KW"/>
</dbReference>
<feature type="domain" description="NlpC/P60" evidence="5">
    <location>
        <begin position="1"/>
        <end position="117"/>
    </location>
</feature>
<evidence type="ECO:0000313" key="7">
    <source>
        <dbReference type="Proteomes" id="UP000829401"/>
    </source>
</evidence>
<dbReference type="GO" id="GO:0006508">
    <property type="term" value="P:proteolysis"/>
    <property type="evidence" value="ECO:0007669"/>
    <property type="project" value="UniProtKB-KW"/>
</dbReference>
<evidence type="ECO:0000256" key="2">
    <source>
        <dbReference type="ARBA" id="ARBA00022670"/>
    </source>
</evidence>
<keyword evidence="2" id="KW-0645">Protease</keyword>
<dbReference type="PANTHER" id="PTHR47053">
    <property type="entry name" value="MUREIN DD-ENDOPEPTIDASE MEPH-RELATED"/>
    <property type="match status" value="1"/>
</dbReference>
<dbReference type="SUPFAM" id="SSF54001">
    <property type="entry name" value="Cysteine proteinases"/>
    <property type="match status" value="1"/>
</dbReference>
<evidence type="ECO:0000256" key="3">
    <source>
        <dbReference type="ARBA" id="ARBA00022801"/>
    </source>
</evidence>
<dbReference type="PANTHER" id="PTHR47053:SF1">
    <property type="entry name" value="MUREIN DD-ENDOPEPTIDASE MEPH-RELATED"/>
    <property type="match status" value="1"/>
</dbReference>
<name>A0A9E6ZKH2_ALIAG</name>
<comment type="similarity">
    <text evidence="1">Belongs to the peptidase C40 family.</text>
</comment>
<keyword evidence="7" id="KW-1185">Reference proteome</keyword>
<evidence type="ECO:0000256" key="1">
    <source>
        <dbReference type="ARBA" id="ARBA00007074"/>
    </source>
</evidence>
<accession>A0A9E6ZKH2</accession>
<dbReference type="Gene3D" id="3.90.1720.10">
    <property type="entry name" value="endopeptidase domain like (from Nostoc punctiforme)"/>
    <property type="match status" value="1"/>
</dbReference>
<gene>
    <name evidence="6" type="ORF">K1I37_18025</name>
</gene>
<keyword evidence="4" id="KW-0788">Thiol protease</keyword>
<dbReference type="Pfam" id="PF00877">
    <property type="entry name" value="NLPC_P60"/>
    <property type="match status" value="1"/>
</dbReference>
<keyword evidence="3" id="KW-0378">Hydrolase</keyword>
<protein>
    <submittedName>
        <fullName evidence="6">NlpC/P60 family protein</fullName>
    </submittedName>
</protein>
<proteinExistence type="inferred from homology"/>
<dbReference type="Proteomes" id="UP000829401">
    <property type="component" value="Chromosome"/>
</dbReference>
<dbReference type="PROSITE" id="PS51935">
    <property type="entry name" value="NLPC_P60"/>
    <property type="match status" value="1"/>
</dbReference>
<dbReference type="RefSeq" id="WP_161624380.1">
    <property type="nucleotide sequence ID" value="NZ_AURB01000162.1"/>
</dbReference>
<evidence type="ECO:0000256" key="4">
    <source>
        <dbReference type="ARBA" id="ARBA00022807"/>
    </source>
</evidence>
<dbReference type="InterPro" id="IPR051202">
    <property type="entry name" value="Peptidase_C40"/>
</dbReference>
<dbReference type="KEGG" id="aaco:K1I37_18025"/>
<reference evidence="7" key="1">
    <citation type="journal article" date="2022" name="G3 (Bethesda)">
        <title>Unveiling the complete genome sequence of Alicyclobacillus acidoterrestris DSM 3922T, a taint-producing strain.</title>
        <authorList>
            <person name="Leonardo I.C."/>
            <person name="Barreto Crespo M.T."/>
            <person name="Gaspar F.B."/>
        </authorList>
    </citation>
    <scope>NUCLEOTIDE SEQUENCE [LARGE SCALE GENOMIC DNA]</scope>
    <source>
        <strain evidence="7">DSM 3922</strain>
    </source>
</reference>
<evidence type="ECO:0000259" key="5">
    <source>
        <dbReference type="PROSITE" id="PS51935"/>
    </source>
</evidence>
<dbReference type="AlphaFoldDB" id="A0A9E6ZKH2"/>
<evidence type="ECO:0000313" key="6">
    <source>
        <dbReference type="EMBL" id="UNO48536.1"/>
    </source>
</evidence>